<dbReference type="Proteomes" id="UP000824540">
    <property type="component" value="Unassembled WGS sequence"/>
</dbReference>
<reference evidence="2" key="1">
    <citation type="thesis" date="2021" institute="BYU ScholarsArchive" country="Provo, UT, USA">
        <title>Applications of and Algorithms for Genome Assembly and Genomic Analyses with an Emphasis on Marine Teleosts.</title>
        <authorList>
            <person name="Pickett B.D."/>
        </authorList>
    </citation>
    <scope>NUCLEOTIDE SEQUENCE</scope>
    <source>
        <strain evidence="2">HI-2016</strain>
    </source>
</reference>
<protein>
    <submittedName>
        <fullName evidence="2">Uncharacterized protein</fullName>
    </submittedName>
</protein>
<evidence type="ECO:0000313" key="2">
    <source>
        <dbReference type="EMBL" id="KAG9329527.1"/>
    </source>
</evidence>
<sequence length="78" mass="8811">MATCSIQREARLVSCDGERTPPPHLPPDVVQPDTTGYFRPGERGMWEGQVLDLGDWGRQRVFLRCASALGVWLEGRER</sequence>
<name>A0A8T2MYP4_9TELE</name>
<dbReference type="AlphaFoldDB" id="A0A8T2MYP4"/>
<accession>A0A8T2MYP4</accession>
<evidence type="ECO:0000313" key="3">
    <source>
        <dbReference type="Proteomes" id="UP000824540"/>
    </source>
</evidence>
<evidence type="ECO:0000256" key="1">
    <source>
        <dbReference type="SAM" id="MobiDB-lite"/>
    </source>
</evidence>
<gene>
    <name evidence="2" type="ORF">JZ751_004357</name>
</gene>
<organism evidence="2 3">
    <name type="scientific">Albula glossodonta</name>
    <name type="common">roundjaw bonefish</name>
    <dbReference type="NCBI Taxonomy" id="121402"/>
    <lineage>
        <taxon>Eukaryota</taxon>
        <taxon>Metazoa</taxon>
        <taxon>Chordata</taxon>
        <taxon>Craniata</taxon>
        <taxon>Vertebrata</taxon>
        <taxon>Euteleostomi</taxon>
        <taxon>Actinopterygii</taxon>
        <taxon>Neopterygii</taxon>
        <taxon>Teleostei</taxon>
        <taxon>Albuliformes</taxon>
        <taxon>Albulidae</taxon>
        <taxon>Albula</taxon>
    </lineage>
</organism>
<feature type="region of interest" description="Disordered" evidence="1">
    <location>
        <begin position="13"/>
        <end position="33"/>
    </location>
</feature>
<proteinExistence type="predicted"/>
<comment type="caution">
    <text evidence="2">The sequence shown here is derived from an EMBL/GenBank/DDBJ whole genome shotgun (WGS) entry which is preliminary data.</text>
</comment>
<dbReference type="EMBL" id="JAFBMS010001127">
    <property type="protein sequence ID" value="KAG9329527.1"/>
    <property type="molecule type" value="Genomic_DNA"/>
</dbReference>
<keyword evidence="3" id="KW-1185">Reference proteome</keyword>